<accession>A0ABT5U5J8</accession>
<dbReference type="Proteomes" id="UP001528823">
    <property type="component" value="Unassembled WGS sequence"/>
</dbReference>
<gene>
    <name evidence="3" type="ORF">ORQ98_06600</name>
</gene>
<evidence type="ECO:0000313" key="3">
    <source>
        <dbReference type="EMBL" id="MDE1461634.1"/>
    </source>
</evidence>
<organism evidence="3 4">
    <name type="scientific">Spartinivicinus poritis</name>
    <dbReference type="NCBI Taxonomy" id="2994640"/>
    <lineage>
        <taxon>Bacteria</taxon>
        <taxon>Pseudomonadati</taxon>
        <taxon>Pseudomonadota</taxon>
        <taxon>Gammaproteobacteria</taxon>
        <taxon>Oceanospirillales</taxon>
        <taxon>Zooshikellaceae</taxon>
        <taxon>Spartinivicinus</taxon>
    </lineage>
</organism>
<dbReference type="RefSeq" id="WP_274687993.1">
    <property type="nucleotide sequence ID" value="NZ_JAPMOU010000005.1"/>
</dbReference>
<name>A0ABT5U5J8_9GAMM</name>
<proteinExistence type="predicted"/>
<protein>
    <submittedName>
        <fullName evidence="3">Phage minor head protein</fullName>
    </submittedName>
</protein>
<evidence type="ECO:0000259" key="2">
    <source>
        <dbReference type="Pfam" id="PF04233"/>
    </source>
</evidence>
<comment type="caution">
    <text evidence="3">The sequence shown here is derived from an EMBL/GenBank/DDBJ whole genome shotgun (WGS) entry which is preliminary data.</text>
</comment>
<dbReference type="InterPro" id="IPR006528">
    <property type="entry name" value="Phage_head_morphogenesis_dom"/>
</dbReference>
<feature type="domain" description="Phage head morphogenesis" evidence="2">
    <location>
        <begin position="64"/>
        <end position="189"/>
    </location>
</feature>
<feature type="compositionally biased region" description="Basic and acidic residues" evidence="1">
    <location>
        <begin position="1"/>
        <end position="13"/>
    </location>
</feature>
<evidence type="ECO:0000256" key="1">
    <source>
        <dbReference type="SAM" id="MobiDB-lite"/>
    </source>
</evidence>
<sequence length="260" mass="30468">MHFAFNREQKGDEPAGTNKAPKEALDYFRDKGIRITWDYREVWKTQHTEAFTVAKAMCQDVLLEIRSALDKALAEGLPFETFKKELMPFLEERGWTGIKIHPDGSRVELGTPRRLKLIYDTNMRVARAAGQWQRIQRAKRAMPYLLYSLGPSKEHRPLHEKWAGVVLPIDDIFWNTHFPPNGWGCRCRIRQITKREATRRGISPMPDFNPVRWTNKYTGRKEMVPEGIDPGWNYNPGQSRSQWLEKYAQEKDKEFNKAFS</sequence>
<evidence type="ECO:0000313" key="4">
    <source>
        <dbReference type="Proteomes" id="UP001528823"/>
    </source>
</evidence>
<keyword evidence="4" id="KW-1185">Reference proteome</keyword>
<dbReference type="EMBL" id="JAPMOU010000005">
    <property type="protein sequence ID" value="MDE1461634.1"/>
    <property type="molecule type" value="Genomic_DNA"/>
</dbReference>
<feature type="region of interest" description="Disordered" evidence="1">
    <location>
        <begin position="1"/>
        <end position="21"/>
    </location>
</feature>
<dbReference type="Pfam" id="PF04233">
    <property type="entry name" value="Phage_Mu_F"/>
    <property type="match status" value="1"/>
</dbReference>
<reference evidence="3 4" key="1">
    <citation type="submission" date="2022-11" db="EMBL/GenBank/DDBJ databases">
        <title>Spartinivicinus poritis sp. nov., isolated from scleractinian coral Porites lutea.</title>
        <authorList>
            <person name="Zhang G."/>
            <person name="Cai L."/>
            <person name="Wei Q."/>
        </authorList>
    </citation>
    <scope>NUCLEOTIDE SEQUENCE [LARGE SCALE GENOMIC DNA]</scope>
    <source>
        <strain evidence="3 4">A2-2</strain>
    </source>
</reference>